<evidence type="ECO:0000256" key="8">
    <source>
        <dbReference type="ARBA" id="ARBA00069102"/>
    </source>
</evidence>
<keyword evidence="13" id="KW-0934">Plastid</keyword>
<dbReference type="AlphaFoldDB" id="A0A342RZT1"/>
<evidence type="ECO:0000256" key="7">
    <source>
        <dbReference type="ARBA" id="ARBA00023012"/>
    </source>
</evidence>
<feature type="domain" description="PAS" evidence="11">
    <location>
        <begin position="273"/>
        <end position="343"/>
    </location>
</feature>
<evidence type="ECO:0000256" key="3">
    <source>
        <dbReference type="ARBA" id="ARBA00012438"/>
    </source>
</evidence>
<dbReference type="CDD" id="cd00075">
    <property type="entry name" value="HATPase"/>
    <property type="match status" value="1"/>
</dbReference>
<organism evidence="13">
    <name type="scientific">Mastocarpus papillatus</name>
    <dbReference type="NCBI Taxonomy" id="31436"/>
    <lineage>
        <taxon>Eukaryota</taxon>
        <taxon>Rhodophyta</taxon>
        <taxon>Florideophyceae</taxon>
        <taxon>Rhodymeniophycidae</taxon>
        <taxon>Gigartinales</taxon>
        <taxon>Phyllophoraceae</taxon>
        <taxon>Mastocarpus</taxon>
    </lineage>
</organism>
<evidence type="ECO:0000259" key="10">
    <source>
        <dbReference type="PROSITE" id="PS50109"/>
    </source>
</evidence>
<feature type="domain" description="HAMP" evidence="12">
    <location>
        <begin position="212"/>
        <end position="264"/>
    </location>
</feature>
<reference evidence="13" key="1">
    <citation type="journal article" date="2016" name="Mitochondrial DNA Part B Resour">
        <title>Organellar genome analysis of the heteromorphic red alga Mastocarpus papillatus (Phyllophoraceae, Rhodophyta).</title>
        <authorList>
            <person name="Hughey J.R."/>
            <person name="Mumford T.F."/>
            <person name="Navarrete-Fernandez T.M."/>
            <person name="Huber S.R."/>
            <person name="Freese J.M."/>
            <person name="Murray E.M.C."/>
            <person name="Sissini M.N."/>
            <person name="Gentilhomme A."/>
        </authorList>
    </citation>
    <scope>NUCLEOTIDE SEQUENCE</scope>
</reference>
<dbReference type="InterPro" id="IPR013767">
    <property type="entry name" value="PAS_fold"/>
</dbReference>
<feature type="domain" description="Histidine kinase" evidence="10">
    <location>
        <begin position="410"/>
        <end position="652"/>
    </location>
</feature>
<evidence type="ECO:0000256" key="1">
    <source>
        <dbReference type="ARBA" id="ARBA00000085"/>
    </source>
</evidence>
<evidence type="ECO:0000313" key="13">
    <source>
        <dbReference type="EMBL" id="AOL58227.1"/>
    </source>
</evidence>
<evidence type="ECO:0000256" key="9">
    <source>
        <dbReference type="SAM" id="Phobius"/>
    </source>
</evidence>
<name>A0A342RZT1_9FLOR</name>
<keyword evidence="9" id="KW-0812">Transmembrane</keyword>
<dbReference type="GO" id="GO:0000155">
    <property type="term" value="F:phosphorelay sensor kinase activity"/>
    <property type="evidence" value="ECO:0007669"/>
    <property type="project" value="InterPro"/>
</dbReference>
<evidence type="ECO:0000259" key="11">
    <source>
        <dbReference type="PROSITE" id="PS50112"/>
    </source>
</evidence>
<proteinExistence type="predicted"/>
<dbReference type="GeneID" id="29072212"/>
<dbReference type="Pfam" id="PF02518">
    <property type="entry name" value="HATPase_c"/>
    <property type="match status" value="1"/>
</dbReference>
<protein>
    <recommendedName>
        <fullName evidence="8">Uncharacterized sensor-like histidine kinase ycf26</fullName>
        <ecNumber evidence="3">2.7.13.3</ecNumber>
    </recommendedName>
</protein>
<feature type="transmembrane region" description="Helical" evidence="9">
    <location>
        <begin position="22"/>
        <end position="44"/>
    </location>
</feature>
<dbReference type="SMART" id="SM00091">
    <property type="entry name" value="PAS"/>
    <property type="match status" value="1"/>
</dbReference>
<comment type="subcellular location">
    <subcellularLocation>
        <location evidence="2">Plastid</location>
        <location evidence="2">Chloroplast membrane</location>
        <topology evidence="2">Multi-pass membrane protein</topology>
    </subcellularLocation>
</comment>
<keyword evidence="5" id="KW-0808">Transferase</keyword>
<keyword evidence="6" id="KW-0418">Kinase</keyword>
<dbReference type="GO" id="GO:0006355">
    <property type="term" value="P:regulation of DNA-templated transcription"/>
    <property type="evidence" value="ECO:0007669"/>
    <property type="project" value="InterPro"/>
</dbReference>
<dbReference type="PRINTS" id="PR00344">
    <property type="entry name" value="BCTRLSENSOR"/>
</dbReference>
<dbReference type="PROSITE" id="PS50885">
    <property type="entry name" value="HAMP"/>
    <property type="match status" value="1"/>
</dbReference>
<dbReference type="InterPro" id="IPR000014">
    <property type="entry name" value="PAS"/>
</dbReference>
<dbReference type="InterPro" id="IPR036097">
    <property type="entry name" value="HisK_dim/P_sf"/>
</dbReference>
<dbReference type="CDD" id="cd00082">
    <property type="entry name" value="HisKA"/>
    <property type="match status" value="1"/>
</dbReference>
<feature type="transmembrane region" description="Helical" evidence="9">
    <location>
        <begin position="193"/>
        <end position="215"/>
    </location>
</feature>
<dbReference type="EMBL" id="KX525588">
    <property type="protein sequence ID" value="AOL58227.1"/>
    <property type="molecule type" value="Genomic_DNA"/>
</dbReference>
<dbReference type="SUPFAM" id="SSF55874">
    <property type="entry name" value="ATPase domain of HSP90 chaperone/DNA topoisomerase II/histidine kinase"/>
    <property type="match status" value="1"/>
</dbReference>
<keyword evidence="4" id="KW-0597">Phosphoprotein</keyword>
<dbReference type="InterPro" id="IPR035965">
    <property type="entry name" value="PAS-like_dom_sf"/>
</dbReference>
<dbReference type="InterPro" id="IPR003660">
    <property type="entry name" value="HAMP_dom"/>
</dbReference>
<evidence type="ECO:0000256" key="4">
    <source>
        <dbReference type="ARBA" id="ARBA00022553"/>
    </source>
</evidence>
<dbReference type="Gene3D" id="3.30.565.10">
    <property type="entry name" value="Histidine kinase-like ATPase, C-terminal domain"/>
    <property type="match status" value="1"/>
</dbReference>
<dbReference type="InterPro" id="IPR003661">
    <property type="entry name" value="HisK_dim/P_dom"/>
</dbReference>
<dbReference type="CDD" id="cd00130">
    <property type="entry name" value="PAS"/>
    <property type="match status" value="1"/>
</dbReference>
<dbReference type="Pfam" id="PF00512">
    <property type="entry name" value="HisKA"/>
    <property type="match status" value="1"/>
</dbReference>
<dbReference type="Gene3D" id="6.10.340.10">
    <property type="match status" value="1"/>
</dbReference>
<dbReference type="InterPro" id="IPR005467">
    <property type="entry name" value="His_kinase_dom"/>
</dbReference>
<dbReference type="RefSeq" id="YP_009295743.1">
    <property type="nucleotide sequence ID" value="NC_031167.1"/>
</dbReference>
<dbReference type="InterPro" id="IPR050736">
    <property type="entry name" value="Sensor_HK_Regulatory"/>
</dbReference>
<dbReference type="Gene3D" id="1.10.287.130">
    <property type="match status" value="1"/>
</dbReference>
<dbReference type="SMART" id="SM00387">
    <property type="entry name" value="HATPase_c"/>
    <property type="match status" value="1"/>
</dbReference>
<dbReference type="PROSITE" id="PS50109">
    <property type="entry name" value="HIS_KIN"/>
    <property type="match status" value="1"/>
</dbReference>
<dbReference type="SMART" id="SM00388">
    <property type="entry name" value="HisKA"/>
    <property type="match status" value="1"/>
</dbReference>
<geneLocation type="plastid" evidence="13"/>
<dbReference type="GO" id="GO:0031969">
    <property type="term" value="C:chloroplast membrane"/>
    <property type="evidence" value="ECO:0007669"/>
    <property type="project" value="UniProtKB-SubCell"/>
</dbReference>
<dbReference type="PANTHER" id="PTHR43711:SF13">
    <property type="entry name" value="DRUG SENSORY PROTEIN A"/>
    <property type="match status" value="1"/>
</dbReference>
<dbReference type="SUPFAM" id="SSF55785">
    <property type="entry name" value="PYP-like sensor domain (PAS domain)"/>
    <property type="match status" value="1"/>
</dbReference>
<dbReference type="SMART" id="SM00304">
    <property type="entry name" value="HAMP"/>
    <property type="match status" value="1"/>
</dbReference>
<dbReference type="InterPro" id="IPR003594">
    <property type="entry name" value="HATPase_dom"/>
</dbReference>
<evidence type="ECO:0000256" key="6">
    <source>
        <dbReference type="ARBA" id="ARBA00022777"/>
    </source>
</evidence>
<accession>A0A342RZT1</accession>
<evidence type="ECO:0000256" key="5">
    <source>
        <dbReference type="ARBA" id="ARBA00022679"/>
    </source>
</evidence>
<dbReference type="FunFam" id="1.10.287.130:FF:000001">
    <property type="entry name" value="Two-component sensor histidine kinase"/>
    <property type="match status" value="1"/>
</dbReference>
<dbReference type="Gene3D" id="3.30.450.20">
    <property type="entry name" value="PAS domain"/>
    <property type="match status" value="1"/>
</dbReference>
<evidence type="ECO:0000259" key="12">
    <source>
        <dbReference type="PROSITE" id="PS50885"/>
    </source>
</evidence>
<dbReference type="InterPro" id="IPR004358">
    <property type="entry name" value="Sig_transdc_His_kin-like_C"/>
</dbReference>
<dbReference type="PROSITE" id="PS50112">
    <property type="entry name" value="PAS"/>
    <property type="match status" value="1"/>
</dbReference>
<gene>
    <name evidence="13" type="primary">ycf26</name>
</gene>
<dbReference type="CDD" id="cd06225">
    <property type="entry name" value="HAMP"/>
    <property type="match status" value="1"/>
</dbReference>
<dbReference type="SUPFAM" id="SSF47384">
    <property type="entry name" value="Homodimeric domain of signal transducing histidine kinase"/>
    <property type="match status" value="1"/>
</dbReference>
<dbReference type="Pfam" id="PF00989">
    <property type="entry name" value="PAS"/>
    <property type="match status" value="1"/>
</dbReference>
<dbReference type="EC" id="2.7.13.3" evidence="3"/>
<keyword evidence="9" id="KW-0472">Membrane</keyword>
<dbReference type="Pfam" id="PF00672">
    <property type="entry name" value="HAMP"/>
    <property type="match status" value="1"/>
</dbReference>
<dbReference type="InterPro" id="IPR036890">
    <property type="entry name" value="HATPase_C_sf"/>
</dbReference>
<sequence>MVIVSQIIATILKLWSHITLKIRFVALVTLTISVVMSGLTFWALTIIKEDSIFINNLFSIDLGTLFASNILDFVEVNNQYEVASFVEKIYLNTFSVKYILLFDNNGSLFFCLPKYSQELPNTFDLQREIFHFKILNSLFGIPLVKYNNFLKDNVIDIIIPLTKNGQILGSLDLGINSSLIVASYSKLIRNISITIFVSIWLMVIIGATFNTLIIVDPIKKLSLGMKNITAGNFNQRIELTFEGTLGHLILSFNEMSKRLESYERKNVDKLLLEKVKLETIVSSIADGAIVVDNELRILFVNRIAIKAFNWTNLDIVGKSIFDHFPLHVTDSLLPVLNDFVKSNCLYNLNYQTEELYIDLQYNSSSKKFFRFLLTAVIDHNSCLLMGVAIIIQDITREVKLNEAKNQFMANVSHELRTPLCNVTSFLETLLDYHNCLTSQQQRNFLNIANNETKRLSELVNDILDLSRLESGHHYIYNLVKVDIRKIIYDIVESSQLIANLNQITLISELDPTIKFVWAHQNSLLQVFANLISNAIKFTSIKGKIVLRVYIVVSSISQIYDGIIKNKNNPHNKKQVKLVRIEIIDEGIGIDKRDQKHVFDRFVRIENNIHTLEGTGLGLPIVKNILNKHNTQFILYSELLVGMSLSFDLLWADS</sequence>
<dbReference type="PANTHER" id="PTHR43711">
    <property type="entry name" value="TWO-COMPONENT HISTIDINE KINASE"/>
    <property type="match status" value="1"/>
</dbReference>
<keyword evidence="7" id="KW-0902">Two-component regulatory system</keyword>
<evidence type="ECO:0000256" key="2">
    <source>
        <dbReference type="ARBA" id="ARBA00004508"/>
    </source>
</evidence>
<comment type="catalytic activity">
    <reaction evidence="1">
        <text>ATP + protein L-histidine = ADP + protein N-phospho-L-histidine.</text>
        <dbReference type="EC" id="2.7.13.3"/>
    </reaction>
</comment>
<keyword evidence="9" id="KW-1133">Transmembrane helix</keyword>
<dbReference type="SUPFAM" id="SSF158472">
    <property type="entry name" value="HAMP domain-like"/>
    <property type="match status" value="1"/>
</dbReference>